<dbReference type="EMBL" id="CP081303">
    <property type="protein sequence ID" value="QZE15525.1"/>
    <property type="molecule type" value="Genomic_DNA"/>
</dbReference>
<evidence type="ECO:0000313" key="2">
    <source>
        <dbReference type="Proteomes" id="UP000826212"/>
    </source>
</evidence>
<gene>
    <name evidence="1" type="ORF">K4L44_06750</name>
</gene>
<dbReference type="Proteomes" id="UP000826212">
    <property type="component" value="Chromosome"/>
</dbReference>
<reference evidence="1" key="1">
    <citation type="submission" date="2021-08" db="EMBL/GenBank/DDBJ databases">
        <title>Novel anaerobic bacterium isolated from sea squirt in East Sea, Republic of Korea.</title>
        <authorList>
            <person name="Nguyen T.H."/>
            <person name="Li Z."/>
            <person name="Lee Y.-J."/>
            <person name="Ko J."/>
            <person name="Kim S.-G."/>
        </authorList>
    </citation>
    <scope>NUCLEOTIDE SEQUENCE</scope>
    <source>
        <strain evidence="1">KCTC 25031</strain>
    </source>
</reference>
<keyword evidence="2" id="KW-1185">Reference proteome</keyword>
<evidence type="ECO:0000313" key="1">
    <source>
        <dbReference type="EMBL" id="QZE15525.1"/>
    </source>
</evidence>
<sequence length="416" mass="49075">MASIKLVLVNKNAVNKYNISVQILSNRTKAILKTNYYVEKNQFKEGRVRNHPNSTLINKRLASILSDYEQKLDKIYVEQTKMTAKEIKEYLLNVYVEEVGKKEDVELFSYLEEYIEELDRKYKALLLVDKKASKGTWKNYSILYNSLRRFKGDQRVLFKDINKRWLEDYEQFLRESGVNTGIWTYMKSLKHLFNSLINSEDQKLSAECYPFRYYSIAKFKGNSTPRFLNIEEVRSVMHYETTNENEIFARDTFILNYLLMGLNFKDMYFIEKDDIQDGRVHYTRSKTGVKHSVKIEPEHLEYFERLKGEKELFRFQEKYSSRDACNQTISTALKRICANLNIPAFAIGRSRYTWSTIAFNDLNINETVIDLALGHKVSHTLAGAYYIVKKVKLMDEANRQMIDYLFETGPFEKASE</sequence>
<accession>A0AC61NKY4</accession>
<protein>
    <submittedName>
        <fullName evidence="1">Site-specific integrase</fullName>
    </submittedName>
</protein>
<name>A0AC61NKY4_9BACT</name>
<proteinExistence type="predicted"/>
<organism evidence="1 2">
    <name type="scientific">Halosquirtibacter laminarini</name>
    <dbReference type="NCBI Taxonomy" id="3374600"/>
    <lineage>
        <taxon>Bacteria</taxon>
        <taxon>Pseudomonadati</taxon>
        <taxon>Bacteroidota</taxon>
        <taxon>Bacteroidia</taxon>
        <taxon>Marinilabiliales</taxon>
        <taxon>Prolixibacteraceae</taxon>
        <taxon>Halosquirtibacter</taxon>
    </lineage>
</organism>